<feature type="domain" description="Mammalian cell entry C-terminal" evidence="3">
    <location>
        <begin position="119"/>
        <end position="300"/>
    </location>
</feature>
<evidence type="ECO:0000313" key="5">
    <source>
        <dbReference type="Proteomes" id="UP000094053"/>
    </source>
</evidence>
<reference evidence="5" key="1">
    <citation type="submission" date="2016-09" db="EMBL/GenBank/DDBJ databases">
        <authorList>
            <person name="Greninger A.L."/>
            <person name="Jerome K.R."/>
            <person name="Mcnair B."/>
            <person name="Wallis C."/>
            <person name="Fang F."/>
        </authorList>
    </citation>
    <scope>NUCLEOTIDE SEQUENCE [LARGE SCALE GENOMIC DNA]</scope>
    <source>
        <strain evidence="5">M6</strain>
    </source>
</reference>
<dbReference type="AlphaFoldDB" id="A0A1E3REZ9"/>
<dbReference type="PANTHER" id="PTHR33371:SF18">
    <property type="entry name" value="MCE-FAMILY PROTEIN MCE3C"/>
    <property type="match status" value="1"/>
</dbReference>
<dbReference type="NCBIfam" id="TIGR00996">
    <property type="entry name" value="Mtu_fam_mce"/>
    <property type="match status" value="1"/>
</dbReference>
<evidence type="ECO:0000259" key="3">
    <source>
        <dbReference type="Pfam" id="PF11887"/>
    </source>
</evidence>
<accession>A0A1E3REZ9</accession>
<dbReference type="Pfam" id="PF11887">
    <property type="entry name" value="Mce4_CUP1"/>
    <property type="match status" value="1"/>
</dbReference>
<dbReference type="InterPro" id="IPR024516">
    <property type="entry name" value="Mce_C"/>
</dbReference>
<keyword evidence="5" id="KW-1185">Reference proteome</keyword>
<organism evidence="4 5">
    <name type="scientific">Mycolicibacterium flavescens</name>
    <name type="common">Mycobacterium flavescens</name>
    <dbReference type="NCBI Taxonomy" id="1776"/>
    <lineage>
        <taxon>Bacteria</taxon>
        <taxon>Bacillati</taxon>
        <taxon>Actinomycetota</taxon>
        <taxon>Actinomycetes</taxon>
        <taxon>Mycobacteriales</taxon>
        <taxon>Mycobacteriaceae</taxon>
        <taxon>Mycolicibacterium</taxon>
    </lineage>
</organism>
<feature type="domain" description="Mce/MlaD" evidence="2">
    <location>
        <begin position="38"/>
        <end position="111"/>
    </location>
</feature>
<feature type="compositionally biased region" description="Low complexity" evidence="1">
    <location>
        <begin position="435"/>
        <end position="450"/>
    </location>
</feature>
<evidence type="ECO:0000259" key="2">
    <source>
        <dbReference type="Pfam" id="PF02470"/>
    </source>
</evidence>
<evidence type="ECO:0000256" key="1">
    <source>
        <dbReference type="SAM" id="MobiDB-lite"/>
    </source>
</evidence>
<dbReference type="OrthoDB" id="5241191at2"/>
<dbReference type="EMBL" id="MIHA01000018">
    <property type="protein sequence ID" value="ODQ87967.1"/>
    <property type="molecule type" value="Genomic_DNA"/>
</dbReference>
<feature type="compositionally biased region" description="Pro residues" evidence="1">
    <location>
        <begin position="385"/>
        <end position="417"/>
    </location>
</feature>
<feature type="region of interest" description="Disordered" evidence="1">
    <location>
        <begin position="335"/>
        <end position="450"/>
    </location>
</feature>
<dbReference type="Pfam" id="PF02470">
    <property type="entry name" value="MlaD"/>
    <property type="match status" value="1"/>
</dbReference>
<sequence length="450" mass="47054">MKPFSERNQTVIGAVGLALTVGIVVGSLNYDRLPFLQGSEYSAYFAEVGGLQTGKAVRVSGFEVGQVKSIEVDGPRALVTFTVDSDIRLGDRTEAAIKTEGLLGTKILEVTSRGDGKQEGTIPLDRTTSPYQLPDALGELATAISGLNTDQLSDSLRVLSETFSDTPPELKVAIEGVARFSDTLNERDAQLRGLLENADKATTVLAERSNQIVSLVNNTNALLAELENQSAALDQVSGNISALSGQLQGFIGENRETLRPALDKLNGVLTILDNRKDRLQKSLELLTDYVMSLGESVSGGPFFKNYVANLLPGQFLQPFIDAAFSDLGLDPNVKLPSELSDPQVGQPGTPALPVPFPRTGQGGEPRLTVPDAITGNPGDQACGPPGLPLPGPGCYPYREPLPAPPPGGPPPGPPAEAPPGLQSTPDPTPSPVAVPAPGGVAHLGPAEAGR</sequence>
<dbReference type="InterPro" id="IPR005693">
    <property type="entry name" value="Mce"/>
</dbReference>
<dbReference type="PANTHER" id="PTHR33371">
    <property type="entry name" value="INTERMEMBRANE PHOSPHOLIPID TRANSPORT SYSTEM BINDING PROTEIN MLAD-RELATED"/>
    <property type="match status" value="1"/>
</dbReference>
<gene>
    <name evidence="4" type="ORF">BHQ18_21540</name>
</gene>
<dbReference type="RefSeq" id="WP_069415753.1">
    <property type="nucleotide sequence ID" value="NZ_JACKUL010000028.1"/>
</dbReference>
<protein>
    <submittedName>
        <fullName evidence="4">Mammalian cell entry protein</fullName>
    </submittedName>
</protein>
<dbReference type="InterPro" id="IPR003399">
    <property type="entry name" value="Mce/MlaD"/>
</dbReference>
<dbReference type="GO" id="GO:0005576">
    <property type="term" value="C:extracellular region"/>
    <property type="evidence" value="ECO:0007669"/>
    <property type="project" value="TreeGrafter"/>
</dbReference>
<comment type="caution">
    <text evidence="4">The sequence shown here is derived from an EMBL/GenBank/DDBJ whole genome shotgun (WGS) entry which is preliminary data.</text>
</comment>
<dbReference type="STRING" id="1776.BHQ18_21540"/>
<dbReference type="InterPro" id="IPR052336">
    <property type="entry name" value="MlaD_Phospholipid_Transporter"/>
</dbReference>
<name>A0A1E3REZ9_MYCFV</name>
<dbReference type="Proteomes" id="UP000094053">
    <property type="component" value="Unassembled WGS sequence"/>
</dbReference>
<evidence type="ECO:0000313" key="4">
    <source>
        <dbReference type="EMBL" id="ODQ87967.1"/>
    </source>
</evidence>
<dbReference type="PRINTS" id="PR01782">
    <property type="entry name" value="MCEVIRFACTOR"/>
</dbReference>
<proteinExistence type="predicted"/>